<organism evidence="2 3">
    <name type="scientific">Paractinoplanes toevensis</name>
    <dbReference type="NCBI Taxonomy" id="571911"/>
    <lineage>
        <taxon>Bacteria</taxon>
        <taxon>Bacillati</taxon>
        <taxon>Actinomycetota</taxon>
        <taxon>Actinomycetes</taxon>
        <taxon>Micromonosporales</taxon>
        <taxon>Micromonosporaceae</taxon>
        <taxon>Paractinoplanes</taxon>
    </lineage>
</organism>
<comment type="caution">
    <text evidence="2">The sequence shown here is derived from an EMBL/GenBank/DDBJ whole genome shotgun (WGS) entry which is preliminary data.</text>
</comment>
<evidence type="ECO:0000313" key="3">
    <source>
        <dbReference type="Proteomes" id="UP000677082"/>
    </source>
</evidence>
<dbReference type="RefSeq" id="WP_213007560.1">
    <property type="nucleotide sequence ID" value="NZ_BOQN01000049.1"/>
</dbReference>
<dbReference type="Proteomes" id="UP000677082">
    <property type="component" value="Unassembled WGS sequence"/>
</dbReference>
<feature type="transmembrane region" description="Helical" evidence="1">
    <location>
        <begin position="115"/>
        <end position="141"/>
    </location>
</feature>
<feature type="transmembrane region" description="Helical" evidence="1">
    <location>
        <begin position="57"/>
        <end position="79"/>
    </location>
</feature>
<keyword evidence="1" id="KW-0812">Transmembrane</keyword>
<feature type="transmembrane region" description="Helical" evidence="1">
    <location>
        <begin position="85"/>
        <end position="103"/>
    </location>
</feature>
<sequence length="251" mass="25258">MTTPRILAAALATVGILALGNGWWLLPGLLVGLLALGELWLRALVAEAVAPVARIGLGAVSGLVSLPLVAITLHLLGVGLRGPQIAAGLAVLTVALGGVALLRERSGPVPDDPRFARTLAAIAVPVVVALVVGGAATMAYVRLPHPSQPGFTSVALGGWAAGIDRPVTFPRGGLDVPIRVSSTGEPAAVAQLRVRVGARPAGPARPVTVAADTTRSFAVHVPAPLTGCLHRIEISVGGASTVFYGRGPATC</sequence>
<name>A0A919W0T9_9ACTN</name>
<dbReference type="EMBL" id="BOQN01000049">
    <property type="protein sequence ID" value="GIM91667.1"/>
    <property type="molecule type" value="Genomic_DNA"/>
</dbReference>
<accession>A0A919W0T9</accession>
<keyword evidence="1" id="KW-1133">Transmembrane helix</keyword>
<dbReference type="AlphaFoldDB" id="A0A919W0T9"/>
<keyword evidence="3" id="KW-1185">Reference proteome</keyword>
<evidence type="ECO:0000313" key="2">
    <source>
        <dbReference type="EMBL" id="GIM91667.1"/>
    </source>
</evidence>
<gene>
    <name evidence="2" type="ORF">Ato02nite_034600</name>
</gene>
<evidence type="ECO:0008006" key="4">
    <source>
        <dbReference type="Google" id="ProtNLM"/>
    </source>
</evidence>
<proteinExistence type="predicted"/>
<evidence type="ECO:0000256" key="1">
    <source>
        <dbReference type="SAM" id="Phobius"/>
    </source>
</evidence>
<reference evidence="2 3" key="1">
    <citation type="submission" date="2021-03" db="EMBL/GenBank/DDBJ databases">
        <title>Whole genome shotgun sequence of Actinoplanes toevensis NBRC 105298.</title>
        <authorList>
            <person name="Komaki H."/>
            <person name="Tamura T."/>
        </authorList>
    </citation>
    <scope>NUCLEOTIDE SEQUENCE [LARGE SCALE GENOMIC DNA]</scope>
    <source>
        <strain evidence="2 3">NBRC 105298</strain>
    </source>
</reference>
<protein>
    <recommendedName>
        <fullName evidence="4">DUF1616 domain-containing protein</fullName>
    </recommendedName>
</protein>
<keyword evidence="1" id="KW-0472">Membrane</keyword>